<protein>
    <recommendedName>
        <fullName evidence="3">Reverse transcriptase/retrotransposon-derived protein RNase H-like domain-containing protein</fullName>
    </recommendedName>
</protein>
<dbReference type="InterPro" id="IPR043502">
    <property type="entry name" value="DNA/RNA_pol_sf"/>
</dbReference>
<evidence type="ECO:0000313" key="2">
    <source>
        <dbReference type="Proteomes" id="UP001159363"/>
    </source>
</evidence>
<accession>A0ABQ9GCN1</accession>
<dbReference type="PANTHER" id="PTHR37984">
    <property type="entry name" value="PROTEIN CBG26694"/>
    <property type="match status" value="1"/>
</dbReference>
<dbReference type="EMBL" id="JARBHB010000014">
    <property type="protein sequence ID" value="KAJ8868816.1"/>
    <property type="molecule type" value="Genomic_DNA"/>
</dbReference>
<gene>
    <name evidence="1" type="ORF">PR048_030357</name>
</gene>
<dbReference type="PANTHER" id="PTHR37984:SF9">
    <property type="entry name" value="INTEGRASE CATALYTIC DOMAIN-CONTAINING PROTEIN"/>
    <property type="match status" value="1"/>
</dbReference>
<reference evidence="1 2" key="1">
    <citation type="submission" date="2023-02" db="EMBL/GenBank/DDBJ databases">
        <title>LHISI_Scaffold_Assembly.</title>
        <authorList>
            <person name="Stuart O.P."/>
            <person name="Cleave R."/>
            <person name="Magrath M.J.L."/>
            <person name="Mikheyev A.S."/>
        </authorList>
    </citation>
    <scope>NUCLEOTIDE SEQUENCE [LARGE SCALE GENOMIC DNA]</scope>
    <source>
        <strain evidence="1">Daus_M_001</strain>
        <tissue evidence="1">Leg muscle</tissue>
    </source>
</reference>
<keyword evidence="2" id="KW-1185">Reference proteome</keyword>
<dbReference type="InterPro" id="IPR043128">
    <property type="entry name" value="Rev_trsase/Diguanyl_cyclase"/>
</dbReference>
<dbReference type="Gene3D" id="3.30.70.270">
    <property type="match status" value="1"/>
</dbReference>
<evidence type="ECO:0008006" key="3">
    <source>
        <dbReference type="Google" id="ProtNLM"/>
    </source>
</evidence>
<proteinExistence type="predicted"/>
<dbReference type="Proteomes" id="UP001159363">
    <property type="component" value="Chromosome 13"/>
</dbReference>
<evidence type="ECO:0000313" key="1">
    <source>
        <dbReference type="EMBL" id="KAJ8868816.1"/>
    </source>
</evidence>
<organism evidence="1 2">
    <name type="scientific">Dryococelus australis</name>
    <dbReference type="NCBI Taxonomy" id="614101"/>
    <lineage>
        <taxon>Eukaryota</taxon>
        <taxon>Metazoa</taxon>
        <taxon>Ecdysozoa</taxon>
        <taxon>Arthropoda</taxon>
        <taxon>Hexapoda</taxon>
        <taxon>Insecta</taxon>
        <taxon>Pterygota</taxon>
        <taxon>Neoptera</taxon>
        <taxon>Polyneoptera</taxon>
        <taxon>Phasmatodea</taxon>
        <taxon>Verophasmatodea</taxon>
        <taxon>Anareolatae</taxon>
        <taxon>Phasmatidae</taxon>
        <taxon>Eurycanthinae</taxon>
        <taxon>Dryococelus</taxon>
    </lineage>
</organism>
<sequence>MCYEVNKILKRAHFIIPAVEEILPDLGDAKIFSVLDVIWHLQLDEASSTPTFLVADVITDDIWVYGRGQEAALAEHYQNFERLLQRVQNPSTNIHVMTAWLPNRPQQQAFQDIKTTLSLAPVLWYYDPVVLLADASQNELGAALL</sequence>
<name>A0ABQ9GCN1_9NEOP</name>
<dbReference type="InterPro" id="IPR050951">
    <property type="entry name" value="Retrovirus_Pol_polyprotein"/>
</dbReference>
<dbReference type="SUPFAM" id="SSF56672">
    <property type="entry name" value="DNA/RNA polymerases"/>
    <property type="match status" value="1"/>
</dbReference>
<comment type="caution">
    <text evidence="1">The sequence shown here is derived from an EMBL/GenBank/DDBJ whole genome shotgun (WGS) entry which is preliminary data.</text>
</comment>